<reference evidence="1" key="2">
    <citation type="journal article" date="2015" name="Data Brief">
        <title>Shoot transcriptome of the giant reed, Arundo donax.</title>
        <authorList>
            <person name="Barrero R.A."/>
            <person name="Guerrero F.D."/>
            <person name="Moolhuijzen P."/>
            <person name="Goolsby J.A."/>
            <person name="Tidwell J."/>
            <person name="Bellgard S.E."/>
            <person name="Bellgard M.I."/>
        </authorList>
    </citation>
    <scope>NUCLEOTIDE SEQUENCE</scope>
    <source>
        <tissue evidence="1">Shoot tissue taken approximately 20 cm above the soil surface</tissue>
    </source>
</reference>
<evidence type="ECO:0000313" key="1">
    <source>
        <dbReference type="EMBL" id="JAD53518.1"/>
    </source>
</evidence>
<dbReference type="EMBL" id="GBRH01244377">
    <property type="protein sequence ID" value="JAD53518.1"/>
    <property type="molecule type" value="Transcribed_RNA"/>
</dbReference>
<accession>A0A0A9AUH5</accession>
<protein>
    <submittedName>
        <fullName evidence="1">Uncharacterized protein</fullName>
    </submittedName>
</protein>
<dbReference type="AlphaFoldDB" id="A0A0A9AUH5"/>
<organism evidence="1">
    <name type="scientific">Arundo donax</name>
    <name type="common">Giant reed</name>
    <name type="synonym">Donax arundinaceus</name>
    <dbReference type="NCBI Taxonomy" id="35708"/>
    <lineage>
        <taxon>Eukaryota</taxon>
        <taxon>Viridiplantae</taxon>
        <taxon>Streptophyta</taxon>
        <taxon>Embryophyta</taxon>
        <taxon>Tracheophyta</taxon>
        <taxon>Spermatophyta</taxon>
        <taxon>Magnoliopsida</taxon>
        <taxon>Liliopsida</taxon>
        <taxon>Poales</taxon>
        <taxon>Poaceae</taxon>
        <taxon>PACMAD clade</taxon>
        <taxon>Arundinoideae</taxon>
        <taxon>Arundineae</taxon>
        <taxon>Arundo</taxon>
    </lineage>
</organism>
<proteinExistence type="predicted"/>
<sequence>MIIIKRLSSFIIAGYDQKSYNAILSILVARELSKK</sequence>
<name>A0A0A9AUH5_ARUDO</name>
<reference evidence="1" key="1">
    <citation type="submission" date="2014-09" db="EMBL/GenBank/DDBJ databases">
        <authorList>
            <person name="Magalhaes I.L.F."/>
            <person name="Oliveira U."/>
            <person name="Santos F.R."/>
            <person name="Vidigal T.H.D.A."/>
            <person name="Brescovit A.D."/>
            <person name="Santos A.J."/>
        </authorList>
    </citation>
    <scope>NUCLEOTIDE SEQUENCE</scope>
    <source>
        <tissue evidence="1">Shoot tissue taken approximately 20 cm above the soil surface</tissue>
    </source>
</reference>